<evidence type="ECO:0000256" key="8">
    <source>
        <dbReference type="SAM" id="Phobius"/>
    </source>
</evidence>
<feature type="transmembrane region" description="Helical" evidence="8">
    <location>
        <begin position="319"/>
        <end position="341"/>
    </location>
</feature>
<evidence type="ECO:0000313" key="10">
    <source>
        <dbReference type="Proteomes" id="UP001217918"/>
    </source>
</evidence>
<evidence type="ECO:0000256" key="2">
    <source>
        <dbReference type="ARBA" id="ARBA00008974"/>
    </source>
</evidence>
<feature type="transmembrane region" description="Helical" evidence="8">
    <location>
        <begin position="261"/>
        <end position="283"/>
    </location>
</feature>
<comment type="caution">
    <text evidence="9">The sequence shown here is derived from an EMBL/GenBank/DDBJ whole genome shotgun (WGS) entry which is preliminary data.</text>
</comment>
<evidence type="ECO:0000256" key="3">
    <source>
        <dbReference type="ARBA" id="ARBA00022448"/>
    </source>
</evidence>
<reference evidence="9" key="1">
    <citation type="journal article" date="2023" name="Mol. Plant Microbe Interact.">
        <title>Elucidating the Obligate Nature and Biological Capacity of an Invasive Fungal Corn Pathogen.</title>
        <authorList>
            <person name="MacCready J.S."/>
            <person name="Roggenkamp E.M."/>
            <person name="Gdanetz K."/>
            <person name="Chilvers M.I."/>
        </authorList>
    </citation>
    <scope>NUCLEOTIDE SEQUENCE</scope>
    <source>
        <strain evidence="9">PM02</strain>
    </source>
</reference>
<accession>A0AAD9M8E7</accession>
<comment type="similarity">
    <text evidence="2">Belongs to the purine-cytosine permease (2.A.39) family.</text>
</comment>
<keyword evidence="4 8" id="KW-0812">Transmembrane</keyword>
<feature type="transmembrane region" description="Helical" evidence="8">
    <location>
        <begin position="194"/>
        <end position="214"/>
    </location>
</feature>
<evidence type="ECO:0000256" key="7">
    <source>
        <dbReference type="SAM" id="MobiDB-lite"/>
    </source>
</evidence>
<dbReference type="PANTHER" id="PTHR31806:SF5">
    <property type="entry name" value="PURINE-CYTOSINE PERMEASE FCY21"/>
    <property type="match status" value="1"/>
</dbReference>
<comment type="subcellular location">
    <subcellularLocation>
        <location evidence="1">Membrane</location>
        <topology evidence="1">Multi-pass membrane protein</topology>
    </subcellularLocation>
</comment>
<sequence length="596" mass="63188">MGANDAVSVSAVESQAQPPTRFRALLLKATRLGRVEVQGIAPIPREERTVERTCNVFTLWWCMNANLLPISFGMLGPAYGLGLRDCALVILFFTLVTTIPPAYLSTWGPKTGMRQMIQGRFSFGRYFIAIPVVLNLVSLVGFCVIMAVLGGQCLAAVSADGSLSAAVGIVIIALLSLVISFCGFNVLHIYERFACVPALVAITVATGTCASGLRQQAAAPPATAQAVLSFGMTVAAYMMPWACLASDFTTYFDPETPSRTIFVYAYLGSAVPTILLMTLGAAIQGAVAANAAWADAYAANQVGGVLGAMLAPAGGLGRLLLAVLAFTLLGNMASTWYSAALNLQMLVPARARVPRAVFAVVLTAAVVPVALRAAADFLASLADFVALLAYWSSAFLGVVLAEHRVFRGADCAAYDPAAWDDPGRLPPGVAALAAAAGCMALVVPSIAQVWYTGPIAARTGDLGFEVAFVLAALLLKIIKMVKDNETVIQEFNSLVNMTADELSDWLQTEASSGSGWSKDDGSGETVGHDSGRRIIAILEKNPQKEASNYDEDDIAHMRKVVAYCKRHLAQEEKAKQDTESKSYKSLKNWGHDAQKA</sequence>
<feature type="transmembrane region" description="Helical" evidence="8">
    <location>
        <begin position="462"/>
        <end position="478"/>
    </location>
</feature>
<dbReference type="InterPro" id="IPR026030">
    <property type="entry name" value="Pur-cyt_permease_Fcy2/21/22"/>
</dbReference>
<dbReference type="Pfam" id="PF11338">
    <property type="entry name" value="DUF3140"/>
    <property type="match status" value="1"/>
</dbReference>
<feature type="compositionally biased region" description="Basic and acidic residues" evidence="7">
    <location>
        <begin position="571"/>
        <end position="582"/>
    </location>
</feature>
<feature type="transmembrane region" description="Helical" evidence="8">
    <location>
        <begin position="353"/>
        <end position="371"/>
    </location>
</feature>
<evidence type="ECO:0000313" key="9">
    <source>
        <dbReference type="EMBL" id="KAK2068159.1"/>
    </source>
</evidence>
<keyword evidence="3" id="KW-0813">Transport</keyword>
<dbReference type="AlphaFoldDB" id="A0AAD9M8E7"/>
<dbReference type="GO" id="GO:0005886">
    <property type="term" value="C:plasma membrane"/>
    <property type="evidence" value="ECO:0007669"/>
    <property type="project" value="TreeGrafter"/>
</dbReference>
<protein>
    <recommendedName>
        <fullName evidence="11">Purine-cytosine permease FCY22</fullName>
    </recommendedName>
</protein>
<dbReference type="GO" id="GO:0022857">
    <property type="term" value="F:transmembrane transporter activity"/>
    <property type="evidence" value="ECO:0007669"/>
    <property type="project" value="InterPro"/>
</dbReference>
<keyword evidence="10" id="KW-1185">Reference proteome</keyword>
<gene>
    <name evidence="9" type="ORF">P8C59_002817</name>
</gene>
<dbReference type="InterPro" id="IPR001248">
    <property type="entry name" value="Pur-cyt_permease"/>
</dbReference>
<evidence type="ECO:0000256" key="6">
    <source>
        <dbReference type="ARBA" id="ARBA00023136"/>
    </source>
</evidence>
<dbReference type="EMBL" id="JAQQPM010000002">
    <property type="protein sequence ID" value="KAK2068159.1"/>
    <property type="molecule type" value="Genomic_DNA"/>
</dbReference>
<feature type="transmembrane region" description="Helical" evidence="8">
    <location>
        <begin position="163"/>
        <end position="187"/>
    </location>
</feature>
<dbReference type="Pfam" id="PF02133">
    <property type="entry name" value="Transp_cyt_pur"/>
    <property type="match status" value="1"/>
</dbReference>
<keyword evidence="6 8" id="KW-0472">Membrane</keyword>
<evidence type="ECO:0008006" key="11">
    <source>
        <dbReference type="Google" id="ProtNLM"/>
    </source>
</evidence>
<keyword evidence="5 8" id="KW-1133">Transmembrane helix</keyword>
<feature type="transmembrane region" description="Helical" evidence="8">
    <location>
        <begin position="54"/>
        <end position="75"/>
    </location>
</feature>
<dbReference type="Gene3D" id="1.10.4160.10">
    <property type="entry name" value="Hydantoin permease"/>
    <property type="match status" value="1"/>
</dbReference>
<evidence type="ECO:0000256" key="4">
    <source>
        <dbReference type="ARBA" id="ARBA00022692"/>
    </source>
</evidence>
<feature type="region of interest" description="Disordered" evidence="7">
    <location>
        <begin position="571"/>
        <end position="596"/>
    </location>
</feature>
<feature type="transmembrane region" description="Helical" evidence="8">
    <location>
        <begin position="87"/>
        <end position="105"/>
    </location>
</feature>
<dbReference type="PANTHER" id="PTHR31806">
    <property type="entry name" value="PURINE-CYTOSINE PERMEASE FCY2-RELATED"/>
    <property type="match status" value="1"/>
</dbReference>
<name>A0AAD9M8E7_9PEZI</name>
<feature type="transmembrane region" description="Helical" evidence="8">
    <location>
        <begin position="429"/>
        <end position="450"/>
    </location>
</feature>
<proteinExistence type="inferred from homology"/>
<dbReference type="InterPro" id="IPR021487">
    <property type="entry name" value="DUF3140"/>
</dbReference>
<feature type="transmembrane region" description="Helical" evidence="8">
    <location>
        <begin position="377"/>
        <end position="400"/>
    </location>
</feature>
<dbReference type="Proteomes" id="UP001217918">
    <property type="component" value="Unassembled WGS sequence"/>
</dbReference>
<organism evidence="9 10">
    <name type="scientific">Phyllachora maydis</name>
    <dbReference type="NCBI Taxonomy" id="1825666"/>
    <lineage>
        <taxon>Eukaryota</taxon>
        <taxon>Fungi</taxon>
        <taxon>Dikarya</taxon>
        <taxon>Ascomycota</taxon>
        <taxon>Pezizomycotina</taxon>
        <taxon>Sordariomycetes</taxon>
        <taxon>Sordariomycetidae</taxon>
        <taxon>Phyllachorales</taxon>
        <taxon>Phyllachoraceae</taxon>
        <taxon>Phyllachora</taxon>
    </lineage>
</organism>
<evidence type="ECO:0000256" key="5">
    <source>
        <dbReference type="ARBA" id="ARBA00022989"/>
    </source>
</evidence>
<feature type="transmembrane region" description="Helical" evidence="8">
    <location>
        <begin position="226"/>
        <end position="249"/>
    </location>
</feature>
<feature type="transmembrane region" description="Helical" evidence="8">
    <location>
        <begin position="126"/>
        <end position="151"/>
    </location>
</feature>
<evidence type="ECO:0000256" key="1">
    <source>
        <dbReference type="ARBA" id="ARBA00004141"/>
    </source>
</evidence>